<dbReference type="InterPro" id="IPR003673">
    <property type="entry name" value="CoA-Trfase_fam_III"/>
</dbReference>
<comment type="caution">
    <text evidence="1">The sequence shown here is derived from an EMBL/GenBank/DDBJ whole genome shotgun (WGS) entry which is preliminary data.</text>
</comment>
<proteinExistence type="predicted"/>
<dbReference type="EMBL" id="LFJC01000003">
    <property type="protein sequence ID" value="PIT03910.1"/>
    <property type="molecule type" value="Genomic_DNA"/>
</dbReference>
<evidence type="ECO:0000313" key="2">
    <source>
        <dbReference type="Proteomes" id="UP000228930"/>
    </source>
</evidence>
<keyword evidence="2" id="KW-1185">Reference proteome</keyword>
<gene>
    <name evidence="1" type="ORF">TSA1_26405</name>
</gene>
<dbReference type="SUPFAM" id="SSF89796">
    <property type="entry name" value="CoA-transferase family III (CaiB/BaiF)"/>
    <property type="match status" value="1"/>
</dbReference>
<dbReference type="Gene3D" id="3.30.1540.10">
    <property type="entry name" value="formyl-coa transferase, domain 3"/>
    <property type="match status" value="1"/>
</dbReference>
<sequence>MKAPGTQGGPLFGLKVIELAAIGPAPFCGMLLSDLGADVIRIDRKQQSDIGLSIANQFDFTSRGRRSISADLKSEDSIASILSLVERADVLIEGFRPGVLERLGLGPDVLLARNPRLVVGRVTGWGQTGPLAQSAGHDINYIALTGALACIGREGERPVVPLNLIGDYGGGALYLAFGIVSALIHASKSGKGQVVDAAMVDGATSLMTLFHGRHAAGLWKSNRASNELDGGAPWYDTYQTKDKKYIAIGAIEPKFFQELLKRMGIDAGKWKRPDDRACWPALRRCLEQAFAGYTRDELDSMLLGSDACYAPILDLSEAAAHPHSVERRAFVEVDGVSQPNVAPRLSLTPGVIQRSAPQVGEGGLEALKSWGLSDAEIDDLNRKGISWCS</sequence>
<organism evidence="1 2">
    <name type="scientific">Bradyrhizobium nitroreducens</name>
    <dbReference type="NCBI Taxonomy" id="709803"/>
    <lineage>
        <taxon>Bacteria</taxon>
        <taxon>Pseudomonadati</taxon>
        <taxon>Pseudomonadota</taxon>
        <taxon>Alphaproteobacteria</taxon>
        <taxon>Hyphomicrobiales</taxon>
        <taxon>Nitrobacteraceae</taxon>
        <taxon>Bradyrhizobium</taxon>
    </lineage>
</organism>
<dbReference type="Gene3D" id="3.40.50.10540">
    <property type="entry name" value="Crotonobetainyl-coa:carnitine coa-transferase, domain 1"/>
    <property type="match status" value="1"/>
</dbReference>
<accession>A0A2M6UH17</accession>
<dbReference type="RefSeq" id="WP_100179038.1">
    <property type="nucleotide sequence ID" value="NZ_LFJC01000003.1"/>
</dbReference>
<dbReference type="GO" id="GO:0003824">
    <property type="term" value="F:catalytic activity"/>
    <property type="evidence" value="ECO:0007669"/>
    <property type="project" value="InterPro"/>
</dbReference>
<dbReference type="AlphaFoldDB" id="A0A2M6UH17"/>
<name>A0A2M6UH17_9BRAD</name>
<dbReference type="PANTHER" id="PTHR48228">
    <property type="entry name" value="SUCCINYL-COA--D-CITRAMALATE COA-TRANSFERASE"/>
    <property type="match status" value="1"/>
</dbReference>
<dbReference type="InterPro" id="IPR023606">
    <property type="entry name" value="CoA-Trfase_III_dom_1_sf"/>
</dbReference>
<dbReference type="InterPro" id="IPR050509">
    <property type="entry name" value="CoA-transferase_III"/>
</dbReference>
<reference evidence="1 2" key="1">
    <citation type="submission" date="2015-06" db="EMBL/GenBank/DDBJ databases">
        <title>Comparative genome analysis of nirS-carrying Bradyrhizobium sp. strains.</title>
        <authorList>
            <person name="Ishii S."/>
            <person name="Jang J."/>
            <person name="Nishizawa T."/>
            <person name="Senoo K."/>
        </authorList>
    </citation>
    <scope>NUCLEOTIDE SEQUENCE [LARGE SCALE GENOMIC DNA]</scope>
    <source>
        <strain evidence="1 2">TSA1</strain>
    </source>
</reference>
<dbReference type="Pfam" id="PF02515">
    <property type="entry name" value="CoA_transf_3"/>
    <property type="match status" value="1"/>
</dbReference>
<evidence type="ECO:0000313" key="1">
    <source>
        <dbReference type="EMBL" id="PIT03910.1"/>
    </source>
</evidence>
<dbReference type="InterPro" id="IPR044855">
    <property type="entry name" value="CoA-Trfase_III_dom3_sf"/>
</dbReference>
<protein>
    <submittedName>
        <fullName evidence="1">Carnitine dehydratase</fullName>
    </submittedName>
</protein>
<dbReference type="PANTHER" id="PTHR48228:SF5">
    <property type="entry name" value="ALPHA-METHYLACYL-COA RACEMASE"/>
    <property type="match status" value="1"/>
</dbReference>
<dbReference type="Proteomes" id="UP000228930">
    <property type="component" value="Unassembled WGS sequence"/>
</dbReference>